<proteinExistence type="predicted"/>
<dbReference type="EMBL" id="CAJVPQ010025549">
    <property type="protein sequence ID" value="CAG8766934.1"/>
    <property type="molecule type" value="Genomic_DNA"/>
</dbReference>
<sequence>IKNLSKIPVKFYHIDGIDWECILGDLDVRQAKGLDLALSKRDFNKDWKTHLTYIFK</sequence>
<name>A0A9N9NSJ9_9GLOM</name>
<comment type="caution">
    <text evidence="1">The sequence shown here is derived from an EMBL/GenBank/DDBJ whole genome shotgun (WGS) entry which is preliminary data.</text>
</comment>
<accession>A0A9N9NSJ9</accession>
<dbReference type="AlphaFoldDB" id="A0A9N9NSJ9"/>
<protein>
    <submittedName>
        <fullName evidence="1">7360_t:CDS:1</fullName>
    </submittedName>
</protein>
<organism evidence="1 2">
    <name type="scientific">Funneliformis caledonium</name>
    <dbReference type="NCBI Taxonomy" id="1117310"/>
    <lineage>
        <taxon>Eukaryota</taxon>
        <taxon>Fungi</taxon>
        <taxon>Fungi incertae sedis</taxon>
        <taxon>Mucoromycota</taxon>
        <taxon>Glomeromycotina</taxon>
        <taxon>Glomeromycetes</taxon>
        <taxon>Glomerales</taxon>
        <taxon>Glomeraceae</taxon>
        <taxon>Funneliformis</taxon>
    </lineage>
</organism>
<dbReference type="Proteomes" id="UP000789570">
    <property type="component" value="Unassembled WGS sequence"/>
</dbReference>
<feature type="non-terminal residue" evidence="1">
    <location>
        <position position="1"/>
    </location>
</feature>
<evidence type="ECO:0000313" key="2">
    <source>
        <dbReference type="Proteomes" id="UP000789570"/>
    </source>
</evidence>
<dbReference type="OrthoDB" id="2408369at2759"/>
<gene>
    <name evidence="1" type="ORF">FCALED_LOCUS17281</name>
</gene>
<keyword evidence="2" id="KW-1185">Reference proteome</keyword>
<reference evidence="1" key="1">
    <citation type="submission" date="2021-06" db="EMBL/GenBank/DDBJ databases">
        <authorList>
            <person name="Kallberg Y."/>
            <person name="Tangrot J."/>
            <person name="Rosling A."/>
        </authorList>
    </citation>
    <scope>NUCLEOTIDE SEQUENCE</scope>
    <source>
        <strain evidence="1">UK204</strain>
    </source>
</reference>
<evidence type="ECO:0000313" key="1">
    <source>
        <dbReference type="EMBL" id="CAG8766934.1"/>
    </source>
</evidence>